<dbReference type="InterPro" id="IPR001789">
    <property type="entry name" value="Sig_transdc_resp-reg_receiver"/>
</dbReference>
<dbReference type="Proteomes" id="UP000184485">
    <property type="component" value="Unassembled WGS sequence"/>
</dbReference>
<dbReference type="InterPro" id="IPR004358">
    <property type="entry name" value="Sig_transdc_His_kin-like_C"/>
</dbReference>
<keyword evidence="10" id="KW-0902">Two-component regulatory system</keyword>
<dbReference type="CDD" id="cd00082">
    <property type="entry name" value="HisKA"/>
    <property type="match status" value="1"/>
</dbReference>
<evidence type="ECO:0000259" key="15">
    <source>
        <dbReference type="PROSITE" id="PS50109"/>
    </source>
</evidence>
<dbReference type="SMART" id="SM00388">
    <property type="entry name" value="HisKA"/>
    <property type="match status" value="1"/>
</dbReference>
<dbReference type="InterPro" id="IPR005467">
    <property type="entry name" value="His_kinase_dom"/>
</dbReference>
<feature type="transmembrane region" description="Helical" evidence="14">
    <location>
        <begin position="162"/>
        <end position="179"/>
    </location>
</feature>
<dbReference type="Pfam" id="PF00512">
    <property type="entry name" value="HisKA"/>
    <property type="match status" value="1"/>
</dbReference>
<reference evidence="18 19" key="1">
    <citation type="submission" date="2016-11" db="EMBL/GenBank/DDBJ databases">
        <authorList>
            <person name="Jaros S."/>
            <person name="Januszkiewicz K."/>
            <person name="Wedrychowicz H."/>
        </authorList>
    </citation>
    <scope>NUCLEOTIDE SEQUENCE [LARGE SCALE GENOMIC DNA]</scope>
    <source>
        <strain evidence="18 19">DSM 19436</strain>
    </source>
</reference>
<dbReference type="PROSITE" id="PS50110">
    <property type="entry name" value="RESPONSE_REGULATORY"/>
    <property type="match status" value="1"/>
</dbReference>
<feature type="transmembrane region" description="Helical" evidence="14">
    <location>
        <begin position="63"/>
        <end position="82"/>
    </location>
</feature>
<keyword evidence="9 14" id="KW-1133">Transmembrane helix</keyword>
<dbReference type="PROSITE" id="PS50894">
    <property type="entry name" value="HPT"/>
    <property type="match status" value="1"/>
</dbReference>
<dbReference type="GO" id="GO:0005524">
    <property type="term" value="F:ATP binding"/>
    <property type="evidence" value="ECO:0007669"/>
    <property type="project" value="UniProtKB-KW"/>
</dbReference>
<evidence type="ECO:0000256" key="1">
    <source>
        <dbReference type="ARBA" id="ARBA00000085"/>
    </source>
</evidence>
<dbReference type="FunFam" id="3.30.565.10:FF:000010">
    <property type="entry name" value="Sensor histidine kinase RcsC"/>
    <property type="match status" value="1"/>
</dbReference>
<dbReference type="CDD" id="cd16922">
    <property type="entry name" value="HATPase_EvgS-ArcB-TorS-like"/>
    <property type="match status" value="1"/>
</dbReference>
<dbReference type="Pfam" id="PF02518">
    <property type="entry name" value="HATPase_c"/>
    <property type="match status" value="1"/>
</dbReference>
<keyword evidence="11 14" id="KW-0472">Membrane</keyword>
<evidence type="ECO:0000256" key="11">
    <source>
        <dbReference type="ARBA" id="ARBA00023136"/>
    </source>
</evidence>
<evidence type="ECO:0000256" key="8">
    <source>
        <dbReference type="ARBA" id="ARBA00022840"/>
    </source>
</evidence>
<dbReference type="PROSITE" id="PS50109">
    <property type="entry name" value="HIS_KIN"/>
    <property type="match status" value="1"/>
</dbReference>
<dbReference type="GO" id="GO:0000155">
    <property type="term" value="F:phosphorelay sensor kinase activity"/>
    <property type="evidence" value="ECO:0007669"/>
    <property type="project" value="InterPro"/>
</dbReference>
<protein>
    <recommendedName>
        <fullName evidence="3">histidine kinase</fullName>
        <ecNumber evidence="3">2.7.13.3</ecNumber>
    </recommendedName>
</protein>
<proteinExistence type="predicted"/>
<evidence type="ECO:0000256" key="13">
    <source>
        <dbReference type="PROSITE-ProRule" id="PRU00169"/>
    </source>
</evidence>
<feature type="modified residue" description="4-aspartylphosphate" evidence="13">
    <location>
        <position position="627"/>
    </location>
</feature>
<dbReference type="Pfam" id="PF01627">
    <property type="entry name" value="Hpt"/>
    <property type="match status" value="1"/>
</dbReference>
<dbReference type="SUPFAM" id="SSF52172">
    <property type="entry name" value="CheY-like"/>
    <property type="match status" value="1"/>
</dbReference>
<evidence type="ECO:0000256" key="6">
    <source>
        <dbReference type="ARBA" id="ARBA00022692"/>
    </source>
</evidence>
<evidence type="ECO:0000256" key="10">
    <source>
        <dbReference type="ARBA" id="ARBA00023012"/>
    </source>
</evidence>
<keyword evidence="7" id="KW-0547">Nucleotide-binding</keyword>
<evidence type="ECO:0000256" key="9">
    <source>
        <dbReference type="ARBA" id="ARBA00022989"/>
    </source>
</evidence>
<evidence type="ECO:0000313" key="19">
    <source>
        <dbReference type="Proteomes" id="UP000184485"/>
    </source>
</evidence>
<evidence type="ECO:0000313" key="18">
    <source>
        <dbReference type="EMBL" id="SHF92126.1"/>
    </source>
</evidence>
<evidence type="ECO:0000256" key="4">
    <source>
        <dbReference type="ARBA" id="ARBA00022475"/>
    </source>
</evidence>
<dbReference type="Gene3D" id="3.40.50.2300">
    <property type="match status" value="1"/>
</dbReference>
<evidence type="ECO:0000256" key="5">
    <source>
        <dbReference type="ARBA" id="ARBA00022553"/>
    </source>
</evidence>
<dbReference type="AlphaFoldDB" id="A0A1M5FKU5"/>
<dbReference type="STRING" id="1122133.SAMN02745157_3085"/>
<dbReference type="SUPFAM" id="SSF47226">
    <property type="entry name" value="Histidine-containing phosphotransfer domain, HPT domain"/>
    <property type="match status" value="1"/>
</dbReference>
<keyword evidence="18" id="KW-0808">Transferase</keyword>
<dbReference type="EMBL" id="FQUP01000003">
    <property type="protein sequence ID" value="SHF92126.1"/>
    <property type="molecule type" value="Genomic_DNA"/>
</dbReference>
<dbReference type="GO" id="GO:0005886">
    <property type="term" value="C:plasma membrane"/>
    <property type="evidence" value="ECO:0007669"/>
    <property type="project" value="UniProtKB-SubCell"/>
</dbReference>
<dbReference type="SMART" id="SM00448">
    <property type="entry name" value="REC"/>
    <property type="match status" value="1"/>
</dbReference>
<keyword evidence="18" id="KW-0418">Kinase</keyword>
<feature type="transmembrane region" description="Helical" evidence="14">
    <location>
        <begin position="128"/>
        <end position="155"/>
    </location>
</feature>
<dbReference type="InterPro" id="IPR003594">
    <property type="entry name" value="HATPase_dom"/>
</dbReference>
<dbReference type="SUPFAM" id="SSF47384">
    <property type="entry name" value="Homodimeric domain of signal transducing histidine kinase"/>
    <property type="match status" value="1"/>
</dbReference>
<name>A0A1M5FKU5_9HYPH</name>
<evidence type="ECO:0000256" key="3">
    <source>
        <dbReference type="ARBA" id="ARBA00012438"/>
    </source>
</evidence>
<dbReference type="Pfam" id="PF00072">
    <property type="entry name" value="Response_reg"/>
    <property type="match status" value="1"/>
</dbReference>
<dbReference type="InterPro" id="IPR036641">
    <property type="entry name" value="HPT_dom_sf"/>
</dbReference>
<organism evidence="18 19">
    <name type="scientific">Kaistia soli DSM 19436</name>
    <dbReference type="NCBI Taxonomy" id="1122133"/>
    <lineage>
        <taxon>Bacteria</taxon>
        <taxon>Pseudomonadati</taxon>
        <taxon>Pseudomonadota</taxon>
        <taxon>Alphaproteobacteria</taxon>
        <taxon>Hyphomicrobiales</taxon>
        <taxon>Kaistiaceae</taxon>
        <taxon>Kaistia</taxon>
    </lineage>
</organism>
<dbReference type="InterPro" id="IPR036890">
    <property type="entry name" value="HATPase_C_sf"/>
</dbReference>
<dbReference type="PANTHER" id="PTHR45339:SF1">
    <property type="entry name" value="HYBRID SIGNAL TRANSDUCTION HISTIDINE KINASE J"/>
    <property type="match status" value="1"/>
</dbReference>
<dbReference type="CDD" id="cd17546">
    <property type="entry name" value="REC_hyHK_CKI1_RcsC-like"/>
    <property type="match status" value="1"/>
</dbReference>
<dbReference type="InterPro" id="IPR003661">
    <property type="entry name" value="HisK_dim/P_dom"/>
</dbReference>
<feature type="transmembrane region" description="Helical" evidence="14">
    <location>
        <begin position="33"/>
        <end position="51"/>
    </location>
</feature>
<dbReference type="PANTHER" id="PTHR45339">
    <property type="entry name" value="HYBRID SIGNAL TRANSDUCTION HISTIDINE KINASE J"/>
    <property type="match status" value="1"/>
</dbReference>
<evidence type="ECO:0000259" key="17">
    <source>
        <dbReference type="PROSITE" id="PS50894"/>
    </source>
</evidence>
<evidence type="ECO:0000256" key="2">
    <source>
        <dbReference type="ARBA" id="ARBA00004651"/>
    </source>
</evidence>
<sequence length="834" mass="90743">MPAPSRVLRPLTTPLHWMAERLRDRPDSEHEMSFNRLIFAIIIVIVLVMSPSRDDTAPALNVMVLYIALALGVLGHILLFPGRSRGRRLFALLMDCGFLSWQLYLGGEVASLFFPIYLWIIFGNGFRFGLVSLAVAIPVATACFGIVVLTTPFWFNRWHLSAGLLGGLVILPAYAGTLIRKLSQATEAAEEASQAKSLFLASVSHELRTPLTAIVGMTGLLRVGPLAADQRDMVETVDVATRSLQSLINSLLDLSRIEAGRMPVSKEAIDLVALLVDARRLVESQVRERGLSFDIHITARTPLRLLGSRQHLHEILVNLVGNAVKFTRDGGVTIAVDGEPQEDGSVRLTVEITDTGIGIAPKDQERIFEDFTQANPSIMNRFGGTGLGLAIARRLVELLGGSISVESSLGEGSTFRFDILTSTLPDEGLSTEEPWRERGVVLVCRDAAPLAELVTMLGTLGVKPLIADPSRGPARMFPPHAADAVRLLFDPDTANLPLVSTNASGPPPKVVLIRPDAPPTLPAMKIRQRSACLLSQHPTAIELRRALTIACRLAAPAPSLEQAATIDAVPPRRPRSILLADDNRINQRVFSRILEAAGHSVRLAETGEQALDLLEERADQFDIVLMDFNMPDTDGLEATKLFRMMANGGRRLPIVGLTADATALMGNRWREAGMDDCLIKPVEPSVLLALVDRLAKDGLERLVPGEARPALVRPAVLPSLDEVVVERLQKLGSAEFVIELMEDYLSDAEILLERLAKSAAKGDLETFRSDDHALQSSSANIGALALGRICASWRDLRSDELRAGAADFARQSRAELKRTQKAMRAYSAREAGLG</sequence>
<dbReference type="Gene3D" id="1.20.120.160">
    <property type="entry name" value="HPT domain"/>
    <property type="match status" value="1"/>
</dbReference>
<feature type="domain" description="Response regulatory" evidence="16">
    <location>
        <begin position="576"/>
        <end position="695"/>
    </location>
</feature>
<gene>
    <name evidence="18" type="ORF">SAMN02745157_3085</name>
</gene>
<keyword evidence="19" id="KW-1185">Reference proteome</keyword>
<dbReference type="InterPro" id="IPR011006">
    <property type="entry name" value="CheY-like_superfamily"/>
</dbReference>
<evidence type="ECO:0000259" key="16">
    <source>
        <dbReference type="PROSITE" id="PS50110"/>
    </source>
</evidence>
<dbReference type="EC" id="2.7.13.3" evidence="3"/>
<dbReference type="InterPro" id="IPR036097">
    <property type="entry name" value="HisK_dim/P_sf"/>
</dbReference>
<dbReference type="SMART" id="SM00387">
    <property type="entry name" value="HATPase_c"/>
    <property type="match status" value="1"/>
</dbReference>
<keyword evidence="6 14" id="KW-0812">Transmembrane</keyword>
<evidence type="ECO:0000256" key="7">
    <source>
        <dbReference type="ARBA" id="ARBA00022741"/>
    </source>
</evidence>
<evidence type="ECO:0000256" key="12">
    <source>
        <dbReference type="PROSITE-ProRule" id="PRU00110"/>
    </source>
</evidence>
<feature type="transmembrane region" description="Helical" evidence="14">
    <location>
        <begin position="103"/>
        <end position="122"/>
    </location>
</feature>
<keyword evidence="8" id="KW-0067">ATP-binding</keyword>
<feature type="domain" description="Histidine kinase" evidence="15">
    <location>
        <begin position="202"/>
        <end position="423"/>
    </location>
</feature>
<dbReference type="Gene3D" id="3.30.565.10">
    <property type="entry name" value="Histidine kinase-like ATPase, C-terminal domain"/>
    <property type="match status" value="1"/>
</dbReference>
<dbReference type="SUPFAM" id="SSF55874">
    <property type="entry name" value="ATPase domain of HSP90 chaperone/DNA topoisomerase II/histidine kinase"/>
    <property type="match status" value="1"/>
</dbReference>
<comment type="subcellular location">
    <subcellularLocation>
        <location evidence="2">Cell membrane</location>
        <topology evidence="2">Multi-pass membrane protein</topology>
    </subcellularLocation>
</comment>
<feature type="domain" description="HPt" evidence="17">
    <location>
        <begin position="733"/>
        <end position="826"/>
    </location>
</feature>
<keyword evidence="5 13" id="KW-0597">Phosphoprotein</keyword>
<evidence type="ECO:0000256" key="14">
    <source>
        <dbReference type="SAM" id="Phobius"/>
    </source>
</evidence>
<dbReference type="Gene3D" id="1.10.287.130">
    <property type="match status" value="1"/>
</dbReference>
<dbReference type="InterPro" id="IPR008207">
    <property type="entry name" value="Sig_transdc_His_kin_Hpt_dom"/>
</dbReference>
<feature type="modified residue" description="Phosphohistidine" evidence="12">
    <location>
        <position position="772"/>
    </location>
</feature>
<comment type="catalytic activity">
    <reaction evidence="1">
        <text>ATP + protein L-histidine = ADP + protein N-phospho-L-histidine.</text>
        <dbReference type="EC" id="2.7.13.3"/>
    </reaction>
</comment>
<accession>A0A1M5FKU5</accession>
<keyword evidence="4" id="KW-1003">Cell membrane</keyword>
<dbReference type="PRINTS" id="PR00344">
    <property type="entry name" value="BCTRLSENSOR"/>
</dbReference>